<dbReference type="PROSITE" id="PS00981">
    <property type="entry name" value="G_PROTEIN_RECEP_F3_3"/>
    <property type="match status" value="1"/>
</dbReference>
<evidence type="ECO:0000256" key="12">
    <source>
        <dbReference type="SAM" id="Phobius"/>
    </source>
</evidence>
<protein>
    <submittedName>
        <fullName evidence="15">Extracellular calcium-sensing receptor-like</fullName>
    </submittedName>
</protein>
<dbReference type="InterPro" id="IPR000068">
    <property type="entry name" value="GPCR_3_Ca_sens_rcpt-rel"/>
</dbReference>
<evidence type="ECO:0000256" key="6">
    <source>
        <dbReference type="ARBA" id="ARBA00022989"/>
    </source>
</evidence>
<dbReference type="PRINTS" id="PR00248">
    <property type="entry name" value="GPCRMGR"/>
</dbReference>
<dbReference type="Ensembl" id="ENSECRT00000007489.1">
    <property type="protein sequence ID" value="ENSECRP00000007369.1"/>
    <property type="gene ID" value="ENSECRG00000004874.1"/>
</dbReference>
<dbReference type="GeneTree" id="ENSGT01050000244874"/>
<feature type="signal peptide" evidence="13">
    <location>
        <begin position="1"/>
        <end position="15"/>
    </location>
</feature>
<evidence type="ECO:0000256" key="13">
    <source>
        <dbReference type="SAM" id="SignalP"/>
    </source>
</evidence>
<evidence type="ECO:0000256" key="2">
    <source>
        <dbReference type="ARBA" id="ARBA00007242"/>
    </source>
</evidence>
<feature type="transmembrane region" description="Helical" evidence="12">
    <location>
        <begin position="642"/>
        <end position="666"/>
    </location>
</feature>
<dbReference type="FunFam" id="3.40.50.2300:FF:000016">
    <property type="entry name" value="Taste 1 receptor member 2"/>
    <property type="match status" value="1"/>
</dbReference>
<feature type="chain" id="PRO_5034675281" evidence="13">
    <location>
        <begin position="16"/>
        <end position="841"/>
    </location>
</feature>
<dbReference type="PRINTS" id="PR01535">
    <property type="entry name" value="VOMERONASL2R"/>
</dbReference>
<evidence type="ECO:0000256" key="8">
    <source>
        <dbReference type="ARBA" id="ARBA00023136"/>
    </source>
</evidence>
<dbReference type="GO" id="GO:0005886">
    <property type="term" value="C:plasma membrane"/>
    <property type="evidence" value="ECO:0007669"/>
    <property type="project" value="UniProtKB-SubCell"/>
</dbReference>
<reference evidence="15" key="2">
    <citation type="submission" date="2025-08" db="UniProtKB">
        <authorList>
            <consortium name="Ensembl"/>
        </authorList>
    </citation>
    <scope>IDENTIFICATION</scope>
</reference>
<evidence type="ECO:0000256" key="9">
    <source>
        <dbReference type="ARBA" id="ARBA00023170"/>
    </source>
</evidence>
<dbReference type="PANTHER" id="PTHR24061">
    <property type="entry name" value="CALCIUM-SENSING RECEPTOR-RELATED"/>
    <property type="match status" value="1"/>
</dbReference>
<keyword evidence="9" id="KW-0675">Receptor</keyword>
<dbReference type="InterPro" id="IPR004073">
    <property type="entry name" value="GPCR_3_vmron_rcpt_2"/>
</dbReference>
<dbReference type="Pfam" id="PF00003">
    <property type="entry name" value="7tm_3"/>
    <property type="match status" value="1"/>
</dbReference>
<feature type="transmembrane region" description="Helical" evidence="12">
    <location>
        <begin position="792"/>
        <end position="821"/>
    </location>
</feature>
<feature type="transmembrane region" description="Helical" evidence="12">
    <location>
        <begin position="571"/>
        <end position="597"/>
    </location>
</feature>
<dbReference type="Gene3D" id="3.40.50.2300">
    <property type="match status" value="2"/>
</dbReference>
<gene>
    <name evidence="15" type="primary">LOC114643320</name>
</gene>
<dbReference type="SUPFAM" id="SSF53822">
    <property type="entry name" value="Periplasmic binding protein-like I"/>
    <property type="match status" value="1"/>
</dbReference>
<dbReference type="GO" id="GO:0004930">
    <property type="term" value="F:G protein-coupled receptor activity"/>
    <property type="evidence" value="ECO:0007669"/>
    <property type="project" value="UniProtKB-KW"/>
</dbReference>
<dbReference type="CDD" id="cd15283">
    <property type="entry name" value="7tmC_V2R_pheromone"/>
    <property type="match status" value="1"/>
</dbReference>
<comment type="similarity">
    <text evidence="2">Belongs to the G-protein coupled receptor 3 family.</text>
</comment>
<keyword evidence="4 12" id="KW-0812">Transmembrane</keyword>
<dbReference type="PROSITE" id="PS50259">
    <property type="entry name" value="G_PROTEIN_RECEP_F3_4"/>
    <property type="match status" value="1"/>
</dbReference>
<dbReference type="Pfam" id="PF07562">
    <property type="entry name" value="NCD3G"/>
    <property type="match status" value="1"/>
</dbReference>
<dbReference type="InterPro" id="IPR000337">
    <property type="entry name" value="GPCR_3"/>
</dbReference>
<dbReference type="Gene3D" id="2.10.50.30">
    <property type="entry name" value="GPCR, family 3, nine cysteines domain"/>
    <property type="match status" value="1"/>
</dbReference>
<reference evidence="15" key="1">
    <citation type="submission" date="2021-06" db="EMBL/GenBank/DDBJ databases">
        <authorList>
            <consortium name="Wellcome Sanger Institute Data Sharing"/>
        </authorList>
    </citation>
    <scope>NUCLEOTIDE SEQUENCE [LARGE SCALE GENOMIC DNA]</scope>
</reference>
<evidence type="ECO:0000256" key="11">
    <source>
        <dbReference type="ARBA" id="ARBA00023224"/>
    </source>
</evidence>
<dbReference type="AlphaFoldDB" id="A0A8C4RV72"/>
<evidence type="ECO:0000259" key="14">
    <source>
        <dbReference type="PROSITE" id="PS50259"/>
    </source>
</evidence>
<dbReference type="InterPro" id="IPR001828">
    <property type="entry name" value="ANF_lig-bd_rcpt"/>
</dbReference>
<comment type="subcellular location">
    <subcellularLocation>
        <location evidence="1">Cell membrane</location>
        <topology evidence="1">Multi-pass membrane protein</topology>
    </subcellularLocation>
</comment>
<keyword evidence="11" id="KW-0807">Transducer</keyword>
<keyword evidence="3" id="KW-1003">Cell membrane</keyword>
<accession>A0A8C4RV72</accession>
<keyword evidence="5 13" id="KW-0732">Signal</keyword>
<evidence type="ECO:0000313" key="15">
    <source>
        <dbReference type="Ensembl" id="ENSECRP00000007369.1"/>
    </source>
</evidence>
<dbReference type="CDD" id="cd06364">
    <property type="entry name" value="PBP1_CaSR"/>
    <property type="match status" value="1"/>
</dbReference>
<evidence type="ECO:0000256" key="7">
    <source>
        <dbReference type="ARBA" id="ARBA00023040"/>
    </source>
</evidence>
<evidence type="ECO:0000256" key="1">
    <source>
        <dbReference type="ARBA" id="ARBA00004651"/>
    </source>
</evidence>
<dbReference type="InterPro" id="IPR017979">
    <property type="entry name" value="GPCR_3_CS"/>
</dbReference>
<feature type="transmembrane region" description="Helical" evidence="12">
    <location>
        <begin position="609"/>
        <end position="630"/>
    </location>
</feature>
<dbReference type="Pfam" id="PF01094">
    <property type="entry name" value="ANF_receptor"/>
    <property type="match status" value="1"/>
</dbReference>
<dbReference type="InterPro" id="IPR038550">
    <property type="entry name" value="GPCR_3_9-Cys_sf"/>
</dbReference>
<feature type="transmembrane region" description="Helical" evidence="12">
    <location>
        <begin position="766"/>
        <end position="786"/>
    </location>
</feature>
<keyword evidence="16" id="KW-1185">Reference proteome</keyword>
<keyword evidence="7" id="KW-0297">G-protein coupled receptor</keyword>
<evidence type="ECO:0000313" key="16">
    <source>
        <dbReference type="Proteomes" id="UP000694620"/>
    </source>
</evidence>
<sequence length="841" mass="94154">MQILMILLLALFTRAEELACKIRGRPEIPEFYQDGDIIIGGIFSFRSSLDGTTYNYRIMPEPPKCKNFNFREFQFSQTMIFAIEEINRNKEILPDVTLGYKIYNACGSLNILRVVMSLINGHKEVLSDFSCVKPSTVQAIIGHSASTPTMGIARTVGLFGIPVISHFATCACLSNRNEFPTFFRTIPSDYYQSRALAKLVKHFGWTWVGTIRSDNDYGNSGMATFAQVAQQEGVCIEYSEAFLKSGPKEKISQIIDIIRKSTSKVIVAFLSLIEMEALVEELLLQNLTGLQWVGSESWITERSLVAGDGYKILNGAIGFAVGKATITGLKDFLLAIHPSNNSGSSFLKDFWEAVFSCSLTSEKGVDILNPCTGNENLKDINNEFTDVSDLRFSNNVYKAVYTVAHALHNLLICKNVQYHSVLHYLKLVNFTTRNGEMVFFDERGDPAARYELINVRANVRNITEYVTVGYYDSAFPEEKQFVMNNISIVWATGQNEIPKSVCSESCDPGTRKAVKKGKPSCCFDCIPCAEGEFSNKTDSLNCNKCPVDYWSNERRDTCFLKKIEFLMFSEIMGSLLVAISLFGACIVTATAAIFYHYKDTPVVKANNSELSFLLLFSLALCFLCSLTFIGQPSDISCMLRHTAFGITFVLCISCILGKTIVVLMAFRATLPGNNVMKWFGPNQQRLTVFSFTSIQILICIMWLIISPPFPDKNTKYYNDKVILECDLGSSIAFYIVLGYIGLLSAICFVLAFLARKLPDNFNEAKFITFSMLIFCSVWITFIPAYISSPGKYIVAVEVFAILVSSFGLLFCIFAPKCYIIILKPEKNTKKHLMAKTNVKTH</sequence>
<dbReference type="InterPro" id="IPR011500">
    <property type="entry name" value="GPCR_3_9-Cys_dom"/>
</dbReference>
<reference evidence="15" key="3">
    <citation type="submission" date="2025-09" db="UniProtKB">
        <authorList>
            <consortium name="Ensembl"/>
        </authorList>
    </citation>
    <scope>IDENTIFICATION</scope>
</reference>
<dbReference type="InterPro" id="IPR028082">
    <property type="entry name" value="Peripla_BP_I"/>
</dbReference>
<dbReference type="PROSITE" id="PS00980">
    <property type="entry name" value="G_PROTEIN_RECEP_F3_2"/>
    <property type="match status" value="1"/>
</dbReference>
<keyword evidence="6 12" id="KW-1133">Transmembrane helix</keyword>
<organism evidence="15 16">
    <name type="scientific">Erpetoichthys calabaricus</name>
    <name type="common">Rope fish</name>
    <name type="synonym">Calamoichthys calabaricus</name>
    <dbReference type="NCBI Taxonomy" id="27687"/>
    <lineage>
        <taxon>Eukaryota</taxon>
        <taxon>Metazoa</taxon>
        <taxon>Chordata</taxon>
        <taxon>Craniata</taxon>
        <taxon>Vertebrata</taxon>
        <taxon>Euteleostomi</taxon>
        <taxon>Actinopterygii</taxon>
        <taxon>Polypteriformes</taxon>
        <taxon>Polypteridae</taxon>
        <taxon>Erpetoichthys</taxon>
    </lineage>
</organism>
<dbReference type="InterPro" id="IPR017978">
    <property type="entry name" value="GPCR_3_C"/>
</dbReference>
<feature type="domain" description="G-protein coupled receptors family 3 profile" evidence="14">
    <location>
        <begin position="572"/>
        <end position="836"/>
    </location>
</feature>
<evidence type="ECO:0000256" key="4">
    <source>
        <dbReference type="ARBA" id="ARBA00022692"/>
    </source>
</evidence>
<proteinExistence type="inferred from homology"/>
<dbReference type="PANTHER" id="PTHR24061:SF528">
    <property type="entry name" value="C-FAMILY ODORANT RECEPTOR OLFCD2-RELATED"/>
    <property type="match status" value="1"/>
</dbReference>
<evidence type="ECO:0000256" key="5">
    <source>
        <dbReference type="ARBA" id="ARBA00022729"/>
    </source>
</evidence>
<dbReference type="FunFam" id="2.10.50.30:FF:000002">
    <property type="entry name" value="Vomeronasal 2 receptor, h1"/>
    <property type="match status" value="1"/>
</dbReference>
<feature type="transmembrane region" description="Helical" evidence="12">
    <location>
        <begin position="686"/>
        <end position="705"/>
    </location>
</feature>
<dbReference type="Proteomes" id="UP000694620">
    <property type="component" value="Chromosome 2"/>
</dbReference>
<evidence type="ECO:0000256" key="10">
    <source>
        <dbReference type="ARBA" id="ARBA00023180"/>
    </source>
</evidence>
<name>A0A8C4RV72_ERPCA</name>
<keyword evidence="10" id="KW-0325">Glycoprotein</keyword>
<feature type="transmembrane region" description="Helical" evidence="12">
    <location>
        <begin position="731"/>
        <end position="754"/>
    </location>
</feature>
<evidence type="ECO:0000256" key="3">
    <source>
        <dbReference type="ARBA" id="ARBA00022475"/>
    </source>
</evidence>
<keyword evidence="8 12" id="KW-0472">Membrane</keyword>